<dbReference type="RefSeq" id="WP_161861878.1">
    <property type="nucleotide sequence ID" value="NZ_CP046620.1"/>
</dbReference>
<dbReference type="SUPFAM" id="SSF55729">
    <property type="entry name" value="Acyl-CoA N-acyltransferases (Nat)"/>
    <property type="match status" value="1"/>
</dbReference>
<dbReference type="Proteomes" id="UP000464495">
    <property type="component" value="Chromosome"/>
</dbReference>
<keyword evidence="3" id="KW-1185">Reference proteome</keyword>
<dbReference type="Pfam" id="PF13508">
    <property type="entry name" value="Acetyltransf_7"/>
    <property type="match status" value="1"/>
</dbReference>
<dbReference type="InterPro" id="IPR016181">
    <property type="entry name" value="Acyl_CoA_acyltransferase"/>
</dbReference>
<feature type="domain" description="N-acetyltransferase" evidence="1">
    <location>
        <begin position="5"/>
        <end position="134"/>
    </location>
</feature>
<dbReference type="PROSITE" id="PS51186">
    <property type="entry name" value="GNAT"/>
    <property type="match status" value="1"/>
</dbReference>
<dbReference type="AlphaFoldDB" id="A0A6P1T0Z1"/>
<dbReference type="InterPro" id="IPR053144">
    <property type="entry name" value="Acetyltransferase_Butenolide"/>
</dbReference>
<name>A0A6P1T0Z1_9RHOB</name>
<dbReference type="CDD" id="cd04301">
    <property type="entry name" value="NAT_SF"/>
    <property type="match status" value="1"/>
</dbReference>
<dbReference type="GO" id="GO:0016747">
    <property type="term" value="F:acyltransferase activity, transferring groups other than amino-acyl groups"/>
    <property type="evidence" value="ECO:0007669"/>
    <property type="project" value="InterPro"/>
</dbReference>
<dbReference type="KEGG" id="amaq:GO499_08930"/>
<gene>
    <name evidence="2" type="ORF">GO499_08930</name>
</gene>
<dbReference type="Gene3D" id="3.40.630.30">
    <property type="match status" value="1"/>
</dbReference>
<evidence type="ECO:0000313" key="2">
    <source>
        <dbReference type="EMBL" id="QHQ35313.1"/>
    </source>
</evidence>
<evidence type="ECO:0000259" key="1">
    <source>
        <dbReference type="PROSITE" id="PS51186"/>
    </source>
</evidence>
<sequence length="134" mass="14201">MSALSLSWSASPPDPAAYCALRVACGLSPRTPQAATVAFGGSLHAVFLHDGNRLVGMGRVIGDGGTHAALVDIAVHPDYQRRGLGRQIVTRLNAWCDGNLPPQTFIALIVKPAAMPFYHSLGFSDQHGMGRRVP</sequence>
<organism evidence="2 3">
    <name type="scientific">Algicella marina</name>
    <dbReference type="NCBI Taxonomy" id="2683284"/>
    <lineage>
        <taxon>Bacteria</taxon>
        <taxon>Pseudomonadati</taxon>
        <taxon>Pseudomonadota</taxon>
        <taxon>Alphaproteobacteria</taxon>
        <taxon>Rhodobacterales</taxon>
        <taxon>Paracoccaceae</taxon>
        <taxon>Algicella</taxon>
    </lineage>
</organism>
<dbReference type="EMBL" id="CP046620">
    <property type="protein sequence ID" value="QHQ35313.1"/>
    <property type="molecule type" value="Genomic_DNA"/>
</dbReference>
<protein>
    <submittedName>
        <fullName evidence="2">GNAT family N-acetyltransferase</fullName>
    </submittedName>
</protein>
<keyword evidence="2" id="KW-0808">Transferase</keyword>
<dbReference type="PANTHER" id="PTHR43233">
    <property type="entry name" value="FAMILY N-ACETYLTRANSFERASE, PUTATIVE (AFU_ORTHOLOGUE AFUA_6G03350)-RELATED"/>
    <property type="match status" value="1"/>
</dbReference>
<evidence type="ECO:0000313" key="3">
    <source>
        <dbReference type="Proteomes" id="UP000464495"/>
    </source>
</evidence>
<accession>A0A6P1T0Z1</accession>
<dbReference type="InterPro" id="IPR000182">
    <property type="entry name" value="GNAT_dom"/>
</dbReference>
<reference evidence="2 3" key="1">
    <citation type="submission" date="2019-12" db="EMBL/GenBank/DDBJ databases">
        <title>Complete genome sequence of Algicella marina strain 9Alg 56(T) isolated from the red alga Tichocarpus crinitus.</title>
        <authorList>
            <person name="Kim S.-G."/>
            <person name="Nedashkovskaya O.I."/>
        </authorList>
    </citation>
    <scope>NUCLEOTIDE SEQUENCE [LARGE SCALE GENOMIC DNA]</scope>
    <source>
        <strain evidence="2 3">9Alg 56</strain>
    </source>
</reference>
<proteinExistence type="predicted"/>
<dbReference type="PANTHER" id="PTHR43233:SF1">
    <property type="entry name" value="FAMILY N-ACETYLTRANSFERASE, PUTATIVE (AFU_ORTHOLOGUE AFUA_6G03350)-RELATED"/>
    <property type="match status" value="1"/>
</dbReference>